<dbReference type="SMART" id="SM00382">
    <property type="entry name" value="AAA"/>
    <property type="match status" value="1"/>
</dbReference>
<keyword evidence="8" id="KW-0547">Nucleotide-binding</keyword>
<reference evidence="18 19" key="1">
    <citation type="submission" date="2023-03" db="EMBL/GenBank/DDBJ databases">
        <title>Genome sequence of Lichtheimia ornata CBS 291.66.</title>
        <authorList>
            <person name="Mohabir J.T."/>
            <person name="Shea T.P."/>
            <person name="Kurbessoian T."/>
            <person name="Berby B."/>
            <person name="Fontaine J."/>
            <person name="Livny J."/>
            <person name="Gnirke A."/>
            <person name="Stajich J.E."/>
            <person name="Cuomo C.A."/>
        </authorList>
    </citation>
    <scope>NUCLEOTIDE SEQUENCE [LARGE SCALE GENOMIC DNA]</scope>
    <source>
        <strain evidence="18">CBS 291.66</strain>
    </source>
</reference>
<dbReference type="RefSeq" id="XP_058347467.1">
    <property type="nucleotide sequence ID" value="XM_058481610.1"/>
</dbReference>
<dbReference type="InterPro" id="IPR037219">
    <property type="entry name" value="Peptidase_M41-like"/>
</dbReference>
<dbReference type="GO" id="GO:0005524">
    <property type="term" value="F:ATP binding"/>
    <property type="evidence" value="ECO:0007669"/>
    <property type="project" value="UniProtKB-KW"/>
</dbReference>
<dbReference type="Gene3D" id="1.10.8.60">
    <property type="match status" value="1"/>
</dbReference>
<dbReference type="InterPro" id="IPR050928">
    <property type="entry name" value="ATP-dep_Zn_Metalloprotease"/>
</dbReference>
<dbReference type="InterPro" id="IPR027417">
    <property type="entry name" value="P-loop_NTPase"/>
</dbReference>
<evidence type="ECO:0000256" key="14">
    <source>
        <dbReference type="ARBA" id="ARBA00023128"/>
    </source>
</evidence>
<keyword evidence="9" id="KW-0378">Hydrolase</keyword>
<keyword evidence="10" id="KW-0862">Zinc</keyword>
<evidence type="ECO:0000313" key="19">
    <source>
        <dbReference type="Proteomes" id="UP001234581"/>
    </source>
</evidence>
<evidence type="ECO:0000256" key="5">
    <source>
        <dbReference type="ARBA" id="ARBA00022670"/>
    </source>
</evidence>
<keyword evidence="15" id="KW-0472">Membrane</keyword>
<evidence type="ECO:0000256" key="10">
    <source>
        <dbReference type="ARBA" id="ARBA00022833"/>
    </source>
</evidence>
<gene>
    <name evidence="18" type="ORF">O0I10_001515</name>
</gene>
<sequence>MWRRIAPTLQTQCRSSPRRYASLQRTSTAPPLCYTSHQIMQTRAMASLSGRPQIPKGFEKFFDRDPKKPENNNDNKRPDDKDQLPGGGGGNKIPWLPIALGTTLLWWMTMPSEAAHEMTWQEFKTKLLEKGLVDRLVVVNGTAVRIYLRPEAAHTVGPHPGALYFSIGSVDSFERKMEKEQEALGIPSDEYIPIAYHREVPLFDALLQLAPSLIIIGFLAYIGRNAARSAGSGGGPGGIFGMGKSRARKFNQETAVKVTFKDVAGADEAKQEVMEFVKFLKNPSVYERLGATIPKGAILSGPPGTGKTLLAKATAGEAGVPFFSVSGSEFLEMFVGVGPSRVRDLFATAKKNAPCMIFIDEIDAIGKARGRGGQFGGNDERESTLNQLLVEMDGFETHEHVVVLAGTNRPDVLDPALMRPGRFDRHITIDPPDLQGRIQIFKVHMRGLKIHSDDIDKLRERLAALTPGFSGADISNTCNEAALGAARDRKDAVTDIDFERAIERVIAGIEKKSRVISPEEKKTIAYHEAGHAIAGWMLEYADPLLKVSIIPRGSSALGYAQYVPGDQYLYSTKQLMDRMCMTLGGRVSEEIFFNDITTGAQNDLLKVTKMAYAQVGTYGMNSKVGPLSYVDPNEQERLQKPYSEATGEIIDDQVRQLVSEAHRRTTQLLKENKDSIVKVAELLLSKEVITRDDMERLLGKRPYPDRLPVIPPQDVEQEKGDELKQRSDLDKEEGNSNNDSSEDDNEPRTPPSHL</sequence>
<evidence type="ECO:0000259" key="17">
    <source>
        <dbReference type="SMART" id="SM00382"/>
    </source>
</evidence>
<dbReference type="EMBL" id="JARTCD010000004">
    <property type="protein sequence ID" value="KAJ8662554.1"/>
    <property type="molecule type" value="Genomic_DNA"/>
</dbReference>
<dbReference type="InterPro" id="IPR003593">
    <property type="entry name" value="AAA+_ATPase"/>
</dbReference>
<comment type="subcellular location">
    <subcellularLocation>
        <location evidence="2">Mitochondrion membrane</location>
        <topology evidence="2">Multi-pass membrane protein</topology>
    </subcellularLocation>
</comment>
<dbReference type="GO" id="GO:0004222">
    <property type="term" value="F:metalloendopeptidase activity"/>
    <property type="evidence" value="ECO:0007669"/>
    <property type="project" value="InterPro"/>
</dbReference>
<keyword evidence="19" id="KW-1185">Reference proteome</keyword>
<evidence type="ECO:0000313" key="18">
    <source>
        <dbReference type="EMBL" id="KAJ8662554.1"/>
    </source>
</evidence>
<proteinExistence type="inferred from homology"/>
<evidence type="ECO:0000256" key="4">
    <source>
        <dbReference type="ARBA" id="ARBA00010550"/>
    </source>
</evidence>
<dbReference type="GO" id="GO:0016887">
    <property type="term" value="F:ATP hydrolysis activity"/>
    <property type="evidence" value="ECO:0007669"/>
    <property type="project" value="InterPro"/>
</dbReference>
<dbReference type="GeneID" id="83208933"/>
<dbReference type="GO" id="GO:0030163">
    <property type="term" value="P:protein catabolic process"/>
    <property type="evidence" value="ECO:0007669"/>
    <property type="project" value="UniProtKB-ARBA"/>
</dbReference>
<evidence type="ECO:0000256" key="1">
    <source>
        <dbReference type="ARBA" id="ARBA00001947"/>
    </source>
</evidence>
<name>A0AAD7XZ35_9FUNG</name>
<dbReference type="SUPFAM" id="SSF52540">
    <property type="entry name" value="P-loop containing nucleoside triphosphate hydrolases"/>
    <property type="match status" value="1"/>
</dbReference>
<keyword evidence="14" id="KW-0496">Mitochondrion</keyword>
<dbReference type="InterPro" id="IPR003960">
    <property type="entry name" value="ATPase_AAA_CS"/>
</dbReference>
<evidence type="ECO:0000256" key="16">
    <source>
        <dbReference type="SAM" id="MobiDB-lite"/>
    </source>
</evidence>
<accession>A0AAD7XZ35</accession>
<organism evidence="18 19">
    <name type="scientific">Lichtheimia ornata</name>
    <dbReference type="NCBI Taxonomy" id="688661"/>
    <lineage>
        <taxon>Eukaryota</taxon>
        <taxon>Fungi</taxon>
        <taxon>Fungi incertae sedis</taxon>
        <taxon>Mucoromycota</taxon>
        <taxon>Mucoromycotina</taxon>
        <taxon>Mucoromycetes</taxon>
        <taxon>Mucorales</taxon>
        <taxon>Lichtheimiaceae</taxon>
        <taxon>Lichtheimia</taxon>
    </lineage>
</organism>
<feature type="region of interest" description="Disordered" evidence="16">
    <location>
        <begin position="47"/>
        <end position="90"/>
    </location>
</feature>
<dbReference type="Gene3D" id="1.20.58.760">
    <property type="entry name" value="Peptidase M41"/>
    <property type="match status" value="1"/>
</dbReference>
<dbReference type="NCBIfam" id="TIGR01241">
    <property type="entry name" value="FtsH_fam"/>
    <property type="match status" value="1"/>
</dbReference>
<dbReference type="Pfam" id="PF06480">
    <property type="entry name" value="FtsH_ext"/>
    <property type="match status" value="1"/>
</dbReference>
<protein>
    <recommendedName>
        <fullName evidence="17">AAA+ ATPase domain-containing protein</fullName>
    </recommendedName>
</protein>
<dbReference type="AlphaFoldDB" id="A0AAD7XZ35"/>
<evidence type="ECO:0000256" key="2">
    <source>
        <dbReference type="ARBA" id="ARBA00004225"/>
    </source>
</evidence>
<dbReference type="CDD" id="cd19501">
    <property type="entry name" value="RecA-like_FtsH"/>
    <property type="match status" value="1"/>
</dbReference>
<dbReference type="InterPro" id="IPR041569">
    <property type="entry name" value="AAA_lid_3"/>
</dbReference>
<dbReference type="FunFam" id="1.10.8.60:FF:000019">
    <property type="entry name" value="AFG3-like AAA ATPase 2"/>
    <property type="match status" value="1"/>
</dbReference>
<comment type="similarity">
    <text evidence="3">In the C-terminal section; belongs to the peptidase M41 family.</text>
</comment>
<dbReference type="InterPro" id="IPR005936">
    <property type="entry name" value="FtsH"/>
</dbReference>
<dbReference type="FunFam" id="3.40.50.300:FF:000001">
    <property type="entry name" value="ATP-dependent zinc metalloprotease FtsH"/>
    <property type="match status" value="1"/>
</dbReference>
<dbReference type="Pfam" id="PF17862">
    <property type="entry name" value="AAA_lid_3"/>
    <property type="match status" value="1"/>
</dbReference>
<dbReference type="GO" id="GO:0034982">
    <property type="term" value="P:mitochondrial protein processing"/>
    <property type="evidence" value="ECO:0007669"/>
    <property type="project" value="TreeGrafter"/>
</dbReference>
<dbReference type="FunFam" id="1.20.58.760:FF:000003">
    <property type="entry name" value="AFG3-like AAA ATPase 2"/>
    <property type="match status" value="1"/>
</dbReference>
<dbReference type="InterPro" id="IPR000642">
    <property type="entry name" value="Peptidase_M41"/>
</dbReference>
<keyword evidence="12" id="KW-1133">Transmembrane helix</keyword>
<dbReference type="Gene3D" id="3.40.1690.20">
    <property type="match status" value="1"/>
</dbReference>
<keyword evidence="13" id="KW-0482">Metalloprotease</keyword>
<keyword evidence="7" id="KW-0479">Metal-binding</keyword>
<keyword evidence="5" id="KW-0645">Protease</keyword>
<dbReference type="PANTHER" id="PTHR43655:SF2">
    <property type="entry name" value="AFG3 LIKE MATRIX AAA PEPTIDASE SUBUNIT 2, ISOFORM A"/>
    <property type="match status" value="1"/>
</dbReference>
<dbReference type="Proteomes" id="UP001234581">
    <property type="component" value="Unassembled WGS sequence"/>
</dbReference>
<evidence type="ECO:0000256" key="12">
    <source>
        <dbReference type="ARBA" id="ARBA00022989"/>
    </source>
</evidence>
<evidence type="ECO:0000256" key="15">
    <source>
        <dbReference type="ARBA" id="ARBA00023136"/>
    </source>
</evidence>
<dbReference type="GO" id="GO:0005745">
    <property type="term" value="C:m-AAA complex"/>
    <property type="evidence" value="ECO:0007669"/>
    <property type="project" value="TreeGrafter"/>
</dbReference>
<comment type="caution">
    <text evidence="18">The sequence shown here is derived from an EMBL/GenBank/DDBJ whole genome shotgun (WGS) entry which is preliminary data.</text>
</comment>
<feature type="compositionally biased region" description="Basic and acidic residues" evidence="16">
    <location>
        <begin position="716"/>
        <end position="734"/>
    </location>
</feature>
<evidence type="ECO:0000256" key="3">
    <source>
        <dbReference type="ARBA" id="ARBA00010044"/>
    </source>
</evidence>
<evidence type="ECO:0000256" key="9">
    <source>
        <dbReference type="ARBA" id="ARBA00022801"/>
    </source>
</evidence>
<keyword evidence="11" id="KW-0067">ATP-binding</keyword>
<feature type="region of interest" description="Disordered" evidence="16">
    <location>
        <begin position="699"/>
        <end position="754"/>
    </location>
</feature>
<evidence type="ECO:0000256" key="6">
    <source>
        <dbReference type="ARBA" id="ARBA00022692"/>
    </source>
</evidence>
<feature type="compositionally biased region" description="Basic and acidic residues" evidence="16">
    <location>
        <begin position="57"/>
        <end position="83"/>
    </location>
</feature>
<dbReference type="SUPFAM" id="SSF140990">
    <property type="entry name" value="FtsH protease domain-like"/>
    <property type="match status" value="1"/>
</dbReference>
<dbReference type="PANTHER" id="PTHR43655">
    <property type="entry name" value="ATP-DEPENDENT PROTEASE"/>
    <property type="match status" value="1"/>
</dbReference>
<dbReference type="Gene3D" id="3.40.50.300">
    <property type="entry name" value="P-loop containing nucleotide triphosphate hydrolases"/>
    <property type="match status" value="1"/>
</dbReference>
<dbReference type="Pfam" id="PF01434">
    <property type="entry name" value="Peptidase_M41"/>
    <property type="match status" value="1"/>
</dbReference>
<dbReference type="Pfam" id="PF00004">
    <property type="entry name" value="AAA"/>
    <property type="match status" value="1"/>
</dbReference>
<dbReference type="HAMAP" id="MF_01458">
    <property type="entry name" value="FtsH"/>
    <property type="match status" value="1"/>
</dbReference>
<comment type="cofactor">
    <cofactor evidence="1">
        <name>Zn(2+)</name>
        <dbReference type="ChEBI" id="CHEBI:29105"/>
    </cofactor>
</comment>
<evidence type="ECO:0000256" key="7">
    <source>
        <dbReference type="ARBA" id="ARBA00022723"/>
    </source>
</evidence>
<dbReference type="GO" id="GO:0004176">
    <property type="term" value="F:ATP-dependent peptidase activity"/>
    <property type="evidence" value="ECO:0007669"/>
    <property type="project" value="InterPro"/>
</dbReference>
<comment type="similarity">
    <text evidence="4">In the N-terminal section; belongs to the AAA ATPase family.</text>
</comment>
<evidence type="ECO:0000256" key="11">
    <source>
        <dbReference type="ARBA" id="ARBA00022840"/>
    </source>
</evidence>
<dbReference type="GO" id="GO:0008270">
    <property type="term" value="F:zinc ion binding"/>
    <property type="evidence" value="ECO:0007669"/>
    <property type="project" value="InterPro"/>
</dbReference>
<evidence type="ECO:0000256" key="8">
    <source>
        <dbReference type="ARBA" id="ARBA00022741"/>
    </source>
</evidence>
<dbReference type="InterPro" id="IPR003959">
    <property type="entry name" value="ATPase_AAA_core"/>
</dbReference>
<feature type="domain" description="AAA+ ATPase" evidence="17">
    <location>
        <begin position="293"/>
        <end position="433"/>
    </location>
</feature>
<keyword evidence="6" id="KW-0812">Transmembrane</keyword>
<dbReference type="PROSITE" id="PS00674">
    <property type="entry name" value="AAA"/>
    <property type="match status" value="1"/>
</dbReference>
<dbReference type="InterPro" id="IPR011546">
    <property type="entry name" value="Pept_M41_FtsH_extracell"/>
</dbReference>
<evidence type="ECO:0000256" key="13">
    <source>
        <dbReference type="ARBA" id="ARBA00023049"/>
    </source>
</evidence>